<keyword evidence="5" id="KW-1185">Reference proteome</keyword>
<dbReference type="CDD" id="cd04496">
    <property type="entry name" value="SSB_OBF"/>
    <property type="match status" value="1"/>
</dbReference>
<dbReference type="PIRSF" id="PIRSF002070">
    <property type="entry name" value="SSB"/>
    <property type="match status" value="1"/>
</dbReference>
<comment type="subunit">
    <text evidence="2">Homotetramer.</text>
</comment>
<accession>A0A285HF23</accession>
<dbReference type="SUPFAM" id="SSF50249">
    <property type="entry name" value="Nucleic acid-binding proteins"/>
    <property type="match status" value="1"/>
</dbReference>
<dbReference type="InterPro" id="IPR011344">
    <property type="entry name" value="ssDNA-bd"/>
</dbReference>
<dbReference type="Proteomes" id="UP000219573">
    <property type="component" value="Unassembled WGS sequence"/>
</dbReference>
<dbReference type="GO" id="GO:0009295">
    <property type="term" value="C:nucleoid"/>
    <property type="evidence" value="ECO:0007669"/>
    <property type="project" value="TreeGrafter"/>
</dbReference>
<keyword evidence="1 2" id="KW-0238">DNA-binding</keyword>
<reference evidence="5" key="1">
    <citation type="submission" date="2017-09" db="EMBL/GenBank/DDBJ databases">
        <authorList>
            <person name="Varghese N."/>
            <person name="Submissions S."/>
        </authorList>
    </citation>
    <scope>NUCLEOTIDE SEQUENCE [LARGE SCALE GENOMIC DNA]</scope>
    <source>
        <strain evidence="5">MSL47</strain>
    </source>
</reference>
<dbReference type="Pfam" id="PF00436">
    <property type="entry name" value="SSB"/>
    <property type="match status" value="1"/>
</dbReference>
<evidence type="ECO:0000256" key="2">
    <source>
        <dbReference type="HAMAP-Rule" id="MF_00984"/>
    </source>
</evidence>
<evidence type="ECO:0000256" key="1">
    <source>
        <dbReference type="ARBA" id="ARBA00023125"/>
    </source>
</evidence>
<evidence type="ECO:0000313" key="4">
    <source>
        <dbReference type="EMBL" id="SNY34315.1"/>
    </source>
</evidence>
<dbReference type="STRING" id="1413210.U472_12115"/>
<dbReference type="GO" id="GO:0003697">
    <property type="term" value="F:single-stranded DNA binding"/>
    <property type="evidence" value="ECO:0007669"/>
    <property type="project" value="UniProtKB-UniRule"/>
</dbReference>
<dbReference type="RefSeq" id="WP_097018392.1">
    <property type="nucleotide sequence ID" value="NZ_OBDZ01000018.1"/>
</dbReference>
<gene>
    <name evidence="4" type="ORF">SAMN06265827_1185</name>
</gene>
<evidence type="ECO:0000313" key="5">
    <source>
        <dbReference type="Proteomes" id="UP000219573"/>
    </source>
</evidence>
<dbReference type="HAMAP" id="MF_00984">
    <property type="entry name" value="SSB"/>
    <property type="match status" value="1"/>
</dbReference>
<proteinExistence type="inferred from homology"/>
<protein>
    <recommendedName>
        <fullName evidence="2 3">Single-stranded DNA-binding protein</fullName>
        <shortName evidence="2">SSB</shortName>
    </recommendedName>
</protein>
<dbReference type="NCBIfam" id="TIGR00621">
    <property type="entry name" value="ssb"/>
    <property type="match status" value="1"/>
</dbReference>
<dbReference type="InterPro" id="IPR000424">
    <property type="entry name" value="Primosome_PriB/ssb"/>
</dbReference>
<dbReference type="InterPro" id="IPR012340">
    <property type="entry name" value="NA-bd_OB-fold"/>
</dbReference>
<dbReference type="Gene3D" id="2.40.50.140">
    <property type="entry name" value="Nucleic acid-binding proteins"/>
    <property type="match status" value="1"/>
</dbReference>
<dbReference type="GO" id="GO:0006260">
    <property type="term" value="P:DNA replication"/>
    <property type="evidence" value="ECO:0007669"/>
    <property type="project" value="InterPro"/>
</dbReference>
<organism evidence="4 5">
    <name type="scientific">Orenia metallireducens</name>
    <dbReference type="NCBI Taxonomy" id="1413210"/>
    <lineage>
        <taxon>Bacteria</taxon>
        <taxon>Bacillati</taxon>
        <taxon>Bacillota</taxon>
        <taxon>Clostridia</taxon>
        <taxon>Halanaerobiales</taxon>
        <taxon>Halobacteroidaceae</taxon>
        <taxon>Orenia</taxon>
    </lineage>
</organism>
<comment type="caution">
    <text evidence="2">Lacks conserved residue(s) required for the propagation of feature annotation.</text>
</comment>
<dbReference type="AlphaFoldDB" id="A0A285HF23"/>
<dbReference type="OrthoDB" id="9809878at2"/>
<dbReference type="PANTHER" id="PTHR10302">
    <property type="entry name" value="SINGLE-STRANDED DNA-BINDING PROTEIN"/>
    <property type="match status" value="1"/>
</dbReference>
<dbReference type="PANTHER" id="PTHR10302:SF27">
    <property type="entry name" value="SINGLE-STRANDED DNA-BINDING PROTEIN"/>
    <property type="match status" value="1"/>
</dbReference>
<dbReference type="EMBL" id="OBDZ01000018">
    <property type="protein sequence ID" value="SNY34315.1"/>
    <property type="molecule type" value="Genomic_DNA"/>
</dbReference>
<evidence type="ECO:0000256" key="3">
    <source>
        <dbReference type="PIRNR" id="PIRNR002070"/>
    </source>
</evidence>
<name>A0A285HF23_9FIRM</name>
<dbReference type="PROSITE" id="PS50935">
    <property type="entry name" value="SSB"/>
    <property type="match status" value="1"/>
</dbReference>
<sequence>MLNQVNLIGRLACNPELKVFSSGIKKATLVVAVEREYKSKDGEQKTDFIYVEVWRKLAEQCADNLEKGRLVAIEGRIQIDSWKDQESGEMRYKTGIVAKNVKFLDRSKLNNQATA</sequence>